<sequence length="227" mass="24956">MASVIDNRSDNLNEMLRSAFHESLIVADFFDESYLNQGFKEIQFNTGYSNIIFSKGFGDNCQLLLSKFVQEKLQNGTVSLRIVRMGVSINVPDVFIAIGDFTGSITVLVGSSGTILIGNCGQLNLDLRIGHGSRVFIGNKTTSNGARIVAINSLIALKRDVMLSDEILIQGFDQHGIIDLKSRDIINQNRKKTIVGRHVWVGRRATLMPGVSIGDGSIVGAWRRLSR</sequence>
<organism evidence="1 2">
    <name type="scientific">endosymbiont of Lamellibrachia luymesi</name>
    <dbReference type="NCBI Taxonomy" id="2200907"/>
    <lineage>
        <taxon>Bacteria</taxon>
        <taxon>Pseudomonadati</taxon>
        <taxon>Pseudomonadota</taxon>
        <taxon>Gammaproteobacteria</taxon>
        <taxon>sulfur-oxidizing symbionts</taxon>
    </lineage>
</organism>
<dbReference type="InterPro" id="IPR011004">
    <property type="entry name" value="Trimer_LpxA-like_sf"/>
</dbReference>
<dbReference type="AlphaFoldDB" id="A0A370E1Y3"/>
<gene>
    <name evidence="1" type="ORF">DIZ79_03365</name>
</gene>
<dbReference type="EMBL" id="QFXD01000058">
    <property type="protein sequence ID" value="RDH92486.1"/>
    <property type="molecule type" value="Genomic_DNA"/>
</dbReference>
<reference evidence="1 2" key="1">
    <citation type="journal article" date="2018" name="ISME J.">
        <title>Endosymbiont genomes yield clues of tubeworm success.</title>
        <authorList>
            <person name="Li Y."/>
            <person name="Liles M.R."/>
            <person name="Halanych K.M."/>
        </authorList>
    </citation>
    <scope>NUCLEOTIDE SEQUENCE [LARGE SCALE GENOMIC DNA]</scope>
    <source>
        <strain evidence="1">A1422</strain>
    </source>
</reference>
<comment type="caution">
    <text evidence="1">The sequence shown here is derived from an EMBL/GenBank/DDBJ whole genome shotgun (WGS) entry which is preliminary data.</text>
</comment>
<evidence type="ECO:0000313" key="1">
    <source>
        <dbReference type="EMBL" id="RDH92486.1"/>
    </source>
</evidence>
<evidence type="ECO:0000313" key="2">
    <source>
        <dbReference type="Proteomes" id="UP000255508"/>
    </source>
</evidence>
<name>A0A370E1Y3_9GAMM</name>
<evidence type="ECO:0008006" key="3">
    <source>
        <dbReference type="Google" id="ProtNLM"/>
    </source>
</evidence>
<dbReference type="Gene3D" id="2.160.10.10">
    <property type="entry name" value="Hexapeptide repeat proteins"/>
    <property type="match status" value="1"/>
</dbReference>
<dbReference type="Proteomes" id="UP000255508">
    <property type="component" value="Unassembled WGS sequence"/>
</dbReference>
<dbReference type="SUPFAM" id="SSF51161">
    <property type="entry name" value="Trimeric LpxA-like enzymes"/>
    <property type="match status" value="1"/>
</dbReference>
<protein>
    <recommendedName>
        <fullName evidence="3">Acetyltransferase</fullName>
    </recommendedName>
</protein>
<accession>A0A370E1Y3</accession>
<dbReference type="Pfam" id="PF00132">
    <property type="entry name" value="Hexapep"/>
    <property type="match status" value="1"/>
</dbReference>
<proteinExistence type="predicted"/>
<dbReference type="InterPro" id="IPR001451">
    <property type="entry name" value="Hexapep"/>
</dbReference>